<feature type="chain" id="PRO_5015973826" description="Cysteine rich repeat-containing protein" evidence="1">
    <location>
        <begin position="20"/>
        <end position="72"/>
    </location>
</feature>
<dbReference type="GO" id="GO:0016020">
    <property type="term" value="C:membrane"/>
    <property type="evidence" value="ECO:0007669"/>
    <property type="project" value="InterPro"/>
</dbReference>
<dbReference type="Proteomes" id="UP000248975">
    <property type="component" value="Unassembled WGS sequence"/>
</dbReference>
<evidence type="ECO:0000256" key="1">
    <source>
        <dbReference type="SAM" id="SignalP"/>
    </source>
</evidence>
<feature type="signal peptide" evidence="1">
    <location>
        <begin position="1"/>
        <end position="19"/>
    </location>
</feature>
<accession>A0A2W5TXW9</accession>
<dbReference type="AlphaFoldDB" id="A0A2W5TXW9"/>
<dbReference type="Pfam" id="PF00839">
    <property type="entry name" value="Cys_rich_FGFR"/>
    <property type="match status" value="1"/>
</dbReference>
<dbReference type="EMBL" id="QFQS01000006">
    <property type="protein sequence ID" value="PZQ95613.1"/>
    <property type="molecule type" value="Genomic_DNA"/>
</dbReference>
<evidence type="ECO:0008006" key="4">
    <source>
        <dbReference type="Google" id="ProtNLM"/>
    </source>
</evidence>
<comment type="caution">
    <text evidence="2">The sequence shown here is derived from an EMBL/GenBank/DDBJ whole genome shotgun (WGS) entry which is preliminary data.</text>
</comment>
<evidence type="ECO:0000313" key="3">
    <source>
        <dbReference type="Proteomes" id="UP000248975"/>
    </source>
</evidence>
<proteinExistence type="predicted"/>
<organism evidence="2 3">
    <name type="scientific">Cereibacter sphaeroides</name>
    <name type="common">Rhodobacter sphaeroides</name>
    <dbReference type="NCBI Taxonomy" id="1063"/>
    <lineage>
        <taxon>Bacteria</taxon>
        <taxon>Pseudomonadati</taxon>
        <taxon>Pseudomonadota</taxon>
        <taxon>Alphaproteobacteria</taxon>
        <taxon>Rhodobacterales</taxon>
        <taxon>Paracoccaceae</taxon>
        <taxon>Cereibacter</taxon>
    </lineage>
</organism>
<reference evidence="2 3" key="1">
    <citation type="submission" date="2017-08" db="EMBL/GenBank/DDBJ databases">
        <title>Infants hospitalized years apart are colonized by the same room-sourced microbial strains.</title>
        <authorList>
            <person name="Brooks B."/>
            <person name="Olm M.R."/>
            <person name="Firek B.A."/>
            <person name="Baker R."/>
            <person name="Thomas B.C."/>
            <person name="Morowitz M.J."/>
            <person name="Banfield J.F."/>
        </authorList>
    </citation>
    <scope>NUCLEOTIDE SEQUENCE [LARGE SCALE GENOMIC DNA]</scope>
    <source>
        <strain evidence="2">S2_003_000_R2_11</strain>
    </source>
</reference>
<name>A0A2W5TXW9_CERSP</name>
<sequence>MRIFIFAAVSTLLISPAFAADEAEALKTYCKPDIERLCHGVEPGNGALKKCLKDHEKDISVGCAEALKALKG</sequence>
<keyword evidence="1" id="KW-0732">Signal</keyword>
<dbReference type="InterPro" id="IPR001893">
    <property type="entry name" value="Cys-rich_GLG1_repeat"/>
</dbReference>
<gene>
    <name evidence="2" type="ORF">DI533_18360</name>
</gene>
<evidence type="ECO:0000313" key="2">
    <source>
        <dbReference type="EMBL" id="PZQ95613.1"/>
    </source>
</evidence>
<protein>
    <recommendedName>
        <fullName evidence="4">Cysteine rich repeat-containing protein</fullName>
    </recommendedName>
</protein>